<dbReference type="RefSeq" id="XP_060285695.1">
    <property type="nucleotide sequence ID" value="XM_060423596.1"/>
</dbReference>
<comment type="caution">
    <text evidence="1">The sequence shown here is derived from an EMBL/GenBank/DDBJ whole genome shotgun (WGS) entry which is preliminary data.</text>
</comment>
<dbReference type="GeneID" id="85306783"/>
<organism evidence="1 2">
    <name type="scientific">Phialemonium atrogriseum</name>
    <dbReference type="NCBI Taxonomy" id="1093897"/>
    <lineage>
        <taxon>Eukaryota</taxon>
        <taxon>Fungi</taxon>
        <taxon>Dikarya</taxon>
        <taxon>Ascomycota</taxon>
        <taxon>Pezizomycotina</taxon>
        <taxon>Sordariomycetes</taxon>
        <taxon>Sordariomycetidae</taxon>
        <taxon>Cephalothecales</taxon>
        <taxon>Cephalothecaceae</taxon>
        <taxon>Phialemonium</taxon>
    </lineage>
</organism>
<keyword evidence="2" id="KW-1185">Reference proteome</keyword>
<evidence type="ECO:0000313" key="1">
    <source>
        <dbReference type="EMBL" id="KAK1769482.1"/>
    </source>
</evidence>
<sequence length="245" mass="27453">MGGWFGWEILYGRQKRERRRKTVWGEDQTALFTMGRLIEGLPVLAPASLFWHVPSLCHNKKNGPASGAPAPKKWPADWIVCDLGSDSNTHTAAQGTVTWAYCTTPRCGLLLCTYPSPPFPKRPAPGFRPANINSFLPTLWRNSHFPFQTSPSSTLLTRSSLFHQVEYLLAGLAYGKQFPMKPTRATRYQILFISSKSKLKLVTRGSRTISSRSLPNNSSLAKHLLCYFVQTRFLHSSPVSSLETP</sequence>
<evidence type="ECO:0000313" key="2">
    <source>
        <dbReference type="Proteomes" id="UP001244011"/>
    </source>
</evidence>
<dbReference type="Proteomes" id="UP001244011">
    <property type="component" value="Unassembled WGS sequence"/>
</dbReference>
<proteinExistence type="predicted"/>
<protein>
    <submittedName>
        <fullName evidence="1">Uncharacterized protein</fullName>
    </submittedName>
</protein>
<dbReference type="EMBL" id="MU839002">
    <property type="protein sequence ID" value="KAK1769482.1"/>
    <property type="molecule type" value="Genomic_DNA"/>
</dbReference>
<name>A0AAJ0FJ31_9PEZI</name>
<accession>A0AAJ0FJ31</accession>
<dbReference type="AlphaFoldDB" id="A0AAJ0FJ31"/>
<reference evidence="1" key="1">
    <citation type="submission" date="2023-06" db="EMBL/GenBank/DDBJ databases">
        <title>Genome-scale phylogeny and comparative genomics of the fungal order Sordariales.</title>
        <authorList>
            <consortium name="Lawrence Berkeley National Laboratory"/>
            <person name="Hensen N."/>
            <person name="Bonometti L."/>
            <person name="Westerberg I."/>
            <person name="Brannstrom I.O."/>
            <person name="Guillou S."/>
            <person name="Cros-Aarteil S."/>
            <person name="Calhoun S."/>
            <person name="Haridas S."/>
            <person name="Kuo A."/>
            <person name="Mondo S."/>
            <person name="Pangilinan J."/>
            <person name="Riley R."/>
            <person name="Labutti K."/>
            <person name="Andreopoulos B."/>
            <person name="Lipzen A."/>
            <person name="Chen C."/>
            <person name="Yanf M."/>
            <person name="Daum C."/>
            <person name="Ng V."/>
            <person name="Clum A."/>
            <person name="Steindorff A."/>
            <person name="Ohm R."/>
            <person name="Martin F."/>
            <person name="Silar P."/>
            <person name="Natvig D."/>
            <person name="Lalanne C."/>
            <person name="Gautier V."/>
            <person name="Ament-Velasquez S.L."/>
            <person name="Kruys A."/>
            <person name="Hutchinson M.I."/>
            <person name="Powell A.J."/>
            <person name="Barry K."/>
            <person name="Miller A.N."/>
            <person name="Grigoriev I.V."/>
            <person name="Debuchy R."/>
            <person name="Gladieux P."/>
            <person name="Thoren M.H."/>
            <person name="Johannesson H."/>
        </authorList>
    </citation>
    <scope>NUCLEOTIDE SEQUENCE</scope>
    <source>
        <strain evidence="1">8032-3</strain>
    </source>
</reference>
<gene>
    <name evidence="1" type="ORF">QBC33DRAFT_322736</name>
</gene>